<dbReference type="RefSeq" id="WP_281804777.1">
    <property type="nucleotide sequence ID" value="NZ_BSDO01000001.1"/>
</dbReference>
<evidence type="ECO:0000313" key="4">
    <source>
        <dbReference type="EMBL" id="MDR6333664.1"/>
    </source>
</evidence>
<sequence>MRFSDLILGLLLLAGAAVLFSAASGLPPIPGQAYGADVFPVLTAAGLAACGFILAVGSVRAGPFPLAQATWVRTPGAGFRAAATIALVLAYIALTPLIGFVATATVVLTGLFLLVRVPLVQAIGIALATALFTYLSFNMLLRVPLPRGLVEGFLP</sequence>
<dbReference type="Proteomes" id="UP001144397">
    <property type="component" value="Unassembled WGS sequence"/>
</dbReference>
<name>A0A9W6FK58_XANFL</name>
<evidence type="ECO:0000313" key="6">
    <source>
        <dbReference type="Proteomes" id="UP001245370"/>
    </source>
</evidence>
<feature type="transmembrane region" description="Helical" evidence="1">
    <location>
        <begin position="41"/>
        <end position="61"/>
    </location>
</feature>
<dbReference type="Pfam" id="PF07331">
    <property type="entry name" value="TctB"/>
    <property type="match status" value="1"/>
</dbReference>
<evidence type="ECO:0000259" key="2">
    <source>
        <dbReference type="Pfam" id="PF07331"/>
    </source>
</evidence>
<feature type="transmembrane region" description="Helical" evidence="1">
    <location>
        <begin position="82"/>
        <end position="113"/>
    </location>
</feature>
<reference evidence="3" key="1">
    <citation type="submission" date="2022-12" db="EMBL/GenBank/DDBJ databases">
        <title>Reference genome sequencing for broad-spectrum identification of bacterial and archaeal isolates by mass spectrometry.</title>
        <authorList>
            <person name="Sekiguchi Y."/>
            <person name="Tourlousse D.M."/>
        </authorList>
    </citation>
    <scope>NUCLEOTIDE SEQUENCE</scope>
    <source>
        <strain evidence="3">301</strain>
    </source>
</reference>
<feature type="transmembrane region" description="Helical" evidence="1">
    <location>
        <begin position="119"/>
        <end position="137"/>
    </location>
</feature>
<dbReference type="EMBL" id="JAVDPY010000003">
    <property type="protein sequence ID" value="MDR6333664.1"/>
    <property type="molecule type" value="Genomic_DNA"/>
</dbReference>
<dbReference type="AlphaFoldDB" id="A0A9W6FK58"/>
<protein>
    <submittedName>
        <fullName evidence="4">Tricarboxylic transport membrane protein</fullName>
    </submittedName>
    <submittedName>
        <fullName evidence="3">Tripartite tricarboxylate transporter TctB</fullName>
    </submittedName>
</protein>
<reference evidence="4 6" key="2">
    <citation type="submission" date="2023-07" db="EMBL/GenBank/DDBJ databases">
        <title>Genomic Encyclopedia of Type Strains, Phase IV (KMG-IV): sequencing the most valuable type-strain genomes for metagenomic binning, comparative biology and taxonomic classification.</title>
        <authorList>
            <person name="Goeker M."/>
        </authorList>
    </citation>
    <scope>NUCLEOTIDE SEQUENCE [LARGE SCALE GENOMIC DNA]</scope>
    <source>
        <strain evidence="4 6">DSM 338</strain>
    </source>
</reference>
<keyword evidence="1" id="KW-1133">Transmembrane helix</keyword>
<keyword evidence="1" id="KW-0812">Transmembrane</keyword>
<proteinExistence type="predicted"/>
<organism evidence="3 5">
    <name type="scientific">Xanthobacter flavus</name>
    <dbReference type="NCBI Taxonomy" id="281"/>
    <lineage>
        <taxon>Bacteria</taxon>
        <taxon>Pseudomonadati</taxon>
        <taxon>Pseudomonadota</taxon>
        <taxon>Alphaproteobacteria</taxon>
        <taxon>Hyphomicrobiales</taxon>
        <taxon>Xanthobacteraceae</taxon>
        <taxon>Xanthobacter</taxon>
    </lineage>
</organism>
<evidence type="ECO:0000313" key="5">
    <source>
        <dbReference type="Proteomes" id="UP001144397"/>
    </source>
</evidence>
<evidence type="ECO:0000256" key="1">
    <source>
        <dbReference type="SAM" id="Phobius"/>
    </source>
</evidence>
<comment type="caution">
    <text evidence="3">The sequence shown here is derived from an EMBL/GenBank/DDBJ whole genome shotgun (WGS) entry which is preliminary data.</text>
</comment>
<dbReference type="EMBL" id="BSDO01000001">
    <property type="protein sequence ID" value="GLI20583.1"/>
    <property type="molecule type" value="Genomic_DNA"/>
</dbReference>
<dbReference type="Proteomes" id="UP001245370">
    <property type="component" value="Unassembled WGS sequence"/>
</dbReference>
<evidence type="ECO:0000313" key="3">
    <source>
        <dbReference type="EMBL" id="GLI20583.1"/>
    </source>
</evidence>
<accession>A0A9W6FK58</accession>
<dbReference type="InterPro" id="IPR009936">
    <property type="entry name" value="DUF1468"/>
</dbReference>
<dbReference type="GeneID" id="95761049"/>
<feature type="domain" description="DUF1468" evidence="2">
    <location>
        <begin position="7"/>
        <end position="146"/>
    </location>
</feature>
<keyword evidence="1" id="KW-0472">Membrane</keyword>
<keyword evidence="6" id="KW-1185">Reference proteome</keyword>
<gene>
    <name evidence="4" type="ORF">GGQ86_002134</name>
    <name evidence="3" type="ORF">XFLAVUS301_02570</name>
</gene>